<reference evidence="2" key="1">
    <citation type="submission" date="2023-04" db="EMBL/GenBank/DDBJ databases">
        <title>Phytophthora fragariaefolia NBRC 109709.</title>
        <authorList>
            <person name="Ichikawa N."/>
            <person name="Sato H."/>
            <person name="Tonouchi N."/>
        </authorList>
    </citation>
    <scope>NUCLEOTIDE SEQUENCE</scope>
    <source>
        <strain evidence="2">NBRC 109709</strain>
    </source>
</reference>
<dbReference type="OrthoDB" id="111267at2759"/>
<dbReference type="Proteomes" id="UP001165121">
    <property type="component" value="Unassembled WGS sequence"/>
</dbReference>
<dbReference type="Pfam" id="PF00078">
    <property type="entry name" value="RVT_1"/>
    <property type="match status" value="1"/>
</dbReference>
<evidence type="ECO:0000259" key="1">
    <source>
        <dbReference type="PROSITE" id="PS50878"/>
    </source>
</evidence>
<protein>
    <submittedName>
        <fullName evidence="2">Unnamed protein product</fullName>
    </submittedName>
</protein>
<dbReference type="SUPFAM" id="SSF56672">
    <property type="entry name" value="DNA/RNA polymerases"/>
    <property type="match status" value="1"/>
</dbReference>
<proteinExistence type="predicted"/>
<dbReference type="Gene3D" id="3.30.70.270">
    <property type="match status" value="2"/>
</dbReference>
<keyword evidence="3" id="KW-1185">Reference proteome</keyword>
<dbReference type="InterPro" id="IPR043502">
    <property type="entry name" value="DNA/RNA_pol_sf"/>
</dbReference>
<feature type="domain" description="Reverse transcriptase" evidence="1">
    <location>
        <begin position="1"/>
        <end position="106"/>
    </location>
</feature>
<gene>
    <name evidence="2" type="ORF">Pfra01_001474400</name>
</gene>
<dbReference type="InterPro" id="IPR000477">
    <property type="entry name" value="RT_dom"/>
</dbReference>
<dbReference type="PANTHER" id="PTHR33064:SF37">
    <property type="entry name" value="RIBONUCLEASE H"/>
    <property type="match status" value="1"/>
</dbReference>
<dbReference type="InterPro" id="IPR051320">
    <property type="entry name" value="Viral_Replic_Matur_Polypro"/>
</dbReference>
<dbReference type="PANTHER" id="PTHR33064">
    <property type="entry name" value="POL PROTEIN"/>
    <property type="match status" value="1"/>
</dbReference>
<dbReference type="PROSITE" id="PS50878">
    <property type="entry name" value="RT_POL"/>
    <property type="match status" value="1"/>
</dbReference>
<accession>A0A9W7CWR1</accession>
<dbReference type="AlphaFoldDB" id="A0A9W7CWR1"/>
<evidence type="ECO:0000313" key="2">
    <source>
        <dbReference type="EMBL" id="GMF43518.1"/>
    </source>
</evidence>
<sequence length="201" mass="23099">MPFGLCNAPQIYKRLVDNALYGFLRLSPENAAWDVFDGGEQERPGTHSVLGRRSYIDDIPIGGKSWDDLCEKVERLLDVCEQWHLSISIEKSDWAMPQVDYLGHKISQHGLQGNPKNMESLTTLEFPRALMGLQSFLGSLNYYHRFIPDFAIYATTLYTISHLSCKFFKSSCKMGFWVLAQKVHFSCFAKWMDRLFKQAAN</sequence>
<comment type="caution">
    <text evidence="2">The sequence shown here is derived from an EMBL/GenBank/DDBJ whole genome shotgun (WGS) entry which is preliminary data.</text>
</comment>
<dbReference type="EMBL" id="BSXT01001550">
    <property type="protein sequence ID" value="GMF43518.1"/>
    <property type="molecule type" value="Genomic_DNA"/>
</dbReference>
<organism evidence="2 3">
    <name type="scientific">Phytophthora fragariaefolia</name>
    <dbReference type="NCBI Taxonomy" id="1490495"/>
    <lineage>
        <taxon>Eukaryota</taxon>
        <taxon>Sar</taxon>
        <taxon>Stramenopiles</taxon>
        <taxon>Oomycota</taxon>
        <taxon>Peronosporomycetes</taxon>
        <taxon>Peronosporales</taxon>
        <taxon>Peronosporaceae</taxon>
        <taxon>Phytophthora</taxon>
    </lineage>
</organism>
<name>A0A9W7CWR1_9STRA</name>
<evidence type="ECO:0000313" key="3">
    <source>
        <dbReference type="Proteomes" id="UP001165121"/>
    </source>
</evidence>
<dbReference type="InterPro" id="IPR043128">
    <property type="entry name" value="Rev_trsase/Diguanyl_cyclase"/>
</dbReference>